<reference evidence="1 2" key="1">
    <citation type="submission" date="2018-08" db="EMBL/GenBank/DDBJ databases">
        <title>Diversity &amp; Physiological Properties of Lignin-Decomposing Actinobacteria from Soil.</title>
        <authorList>
            <person name="Roh S.G."/>
            <person name="Kim S.B."/>
        </authorList>
    </citation>
    <scope>NUCLEOTIDE SEQUENCE [LARGE SCALE GENOMIC DNA]</scope>
    <source>
        <strain evidence="1 2">MMS17-GH009</strain>
    </source>
</reference>
<protein>
    <submittedName>
        <fullName evidence="1">Uncharacterized protein</fullName>
    </submittedName>
</protein>
<accession>A0A373A075</accession>
<organism evidence="1 2">
    <name type="scientific">Kitasatospora xanthocidica</name>
    <dbReference type="NCBI Taxonomy" id="83382"/>
    <lineage>
        <taxon>Bacteria</taxon>
        <taxon>Bacillati</taxon>
        <taxon>Actinomycetota</taxon>
        <taxon>Actinomycetes</taxon>
        <taxon>Kitasatosporales</taxon>
        <taxon>Streptomycetaceae</taxon>
        <taxon>Kitasatospora</taxon>
    </lineage>
</organism>
<gene>
    <name evidence="1" type="ORF">DR950_27600</name>
</gene>
<proteinExistence type="predicted"/>
<comment type="caution">
    <text evidence="1">The sequence shown here is derived from an EMBL/GenBank/DDBJ whole genome shotgun (WGS) entry which is preliminary data.</text>
</comment>
<dbReference type="EMBL" id="QVIG01000001">
    <property type="protein sequence ID" value="RGD61030.1"/>
    <property type="molecule type" value="Genomic_DNA"/>
</dbReference>
<dbReference type="AlphaFoldDB" id="A0A373A075"/>
<evidence type="ECO:0000313" key="2">
    <source>
        <dbReference type="Proteomes" id="UP000263377"/>
    </source>
</evidence>
<dbReference type="Proteomes" id="UP000263377">
    <property type="component" value="Unassembled WGS sequence"/>
</dbReference>
<keyword evidence="2" id="KW-1185">Reference proteome</keyword>
<name>A0A373A075_9ACTN</name>
<sequence length="77" mass="8534">MQPTDPRIRGYTEDQVRILLAELQERGRAFGLIFPSATTDTTMDGRVLVAFNTAPASTLMNLLTLLFDADRERSCGS</sequence>
<evidence type="ECO:0000313" key="1">
    <source>
        <dbReference type="EMBL" id="RGD61030.1"/>
    </source>
</evidence>